<dbReference type="AlphaFoldDB" id="A0A9Q0K7B3"/>
<evidence type="ECO:0000256" key="1">
    <source>
        <dbReference type="SAM" id="Phobius"/>
    </source>
</evidence>
<evidence type="ECO:0000313" key="3">
    <source>
        <dbReference type="Proteomes" id="UP001141806"/>
    </source>
</evidence>
<dbReference type="InterPro" id="IPR001128">
    <property type="entry name" value="Cyt_P450"/>
</dbReference>
<accession>A0A9Q0K7B3</accession>
<dbReference type="Proteomes" id="UP001141806">
    <property type="component" value="Unassembled WGS sequence"/>
</dbReference>
<dbReference type="SUPFAM" id="SSF48264">
    <property type="entry name" value="Cytochrome P450"/>
    <property type="match status" value="1"/>
</dbReference>
<dbReference type="GO" id="GO:0005506">
    <property type="term" value="F:iron ion binding"/>
    <property type="evidence" value="ECO:0007669"/>
    <property type="project" value="InterPro"/>
</dbReference>
<keyword evidence="1" id="KW-0812">Transmembrane</keyword>
<organism evidence="2 3">
    <name type="scientific">Protea cynaroides</name>
    <dbReference type="NCBI Taxonomy" id="273540"/>
    <lineage>
        <taxon>Eukaryota</taxon>
        <taxon>Viridiplantae</taxon>
        <taxon>Streptophyta</taxon>
        <taxon>Embryophyta</taxon>
        <taxon>Tracheophyta</taxon>
        <taxon>Spermatophyta</taxon>
        <taxon>Magnoliopsida</taxon>
        <taxon>Proteales</taxon>
        <taxon>Proteaceae</taxon>
        <taxon>Protea</taxon>
    </lineage>
</organism>
<evidence type="ECO:0008006" key="4">
    <source>
        <dbReference type="Google" id="ProtNLM"/>
    </source>
</evidence>
<sequence>MGLIIMLLSSFTTYNSAKPLTSILIVFFTSVVAFFFILIIFGHKNWRNTIPLGPRGWPIFGYLPYLSETLHVNYSFFPKPIDASLVSDSVAREILKYKEGSHSSRTITGAIRCVIYDGTTLVFVSWRLLVNDLLKSLYNSSRSKTLVNISESMFVAVTNLTSNLCCSKSLFGGNMEVKELMGKVFDDVFIPNLADFIPVLKIFDPQGVKKRLSKVAKKLDSGFDKLIDERLEEKKKGIKINKNGRLDLLDVFLDYKNERKDECLNQFSRVDIKGMLIVSMLL</sequence>
<dbReference type="PANTHER" id="PTHR24299">
    <property type="entry name" value="CYTOCHROME P450 FAMILY 1"/>
    <property type="match status" value="1"/>
</dbReference>
<dbReference type="GO" id="GO:0004497">
    <property type="term" value="F:monooxygenase activity"/>
    <property type="evidence" value="ECO:0007669"/>
    <property type="project" value="InterPro"/>
</dbReference>
<proteinExistence type="predicted"/>
<dbReference type="GO" id="GO:0016705">
    <property type="term" value="F:oxidoreductase activity, acting on paired donors, with incorporation or reduction of molecular oxygen"/>
    <property type="evidence" value="ECO:0007669"/>
    <property type="project" value="InterPro"/>
</dbReference>
<keyword evidence="1" id="KW-1133">Transmembrane helix</keyword>
<protein>
    <recommendedName>
        <fullName evidence="4">Cytochrome P450</fullName>
    </recommendedName>
</protein>
<dbReference type="GO" id="GO:0020037">
    <property type="term" value="F:heme binding"/>
    <property type="evidence" value="ECO:0007669"/>
    <property type="project" value="InterPro"/>
</dbReference>
<dbReference type="Pfam" id="PF00067">
    <property type="entry name" value="p450"/>
    <property type="match status" value="1"/>
</dbReference>
<name>A0A9Q0K7B3_9MAGN</name>
<keyword evidence="1" id="KW-0472">Membrane</keyword>
<dbReference type="EMBL" id="JAMYWD010000007">
    <property type="protein sequence ID" value="KAJ4965212.1"/>
    <property type="molecule type" value="Genomic_DNA"/>
</dbReference>
<dbReference type="InterPro" id="IPR036396">
    <property type="entry name" value="Cyt_P450_sf"/>
</dbReference>
<feature type="transmembrane region" description="Helical" evidence="1">
    <location>
        <begin position="20"/>
        <end position="41"/>
    </location>
</feature>
<dbReference type="OrthoDB" id="2789670at2759"/>
<dbReference type="Gene3D" id="1.10.630.10">
    <property type="entry name" value="Cytochrome P450"/>
    <property type="match status" value="1"/>
</dbReference>
<evidence type="ECO:0000313" key="2">
    <source>
        <dbReference type="EMBL" id="KAJ4965212.1"/>
    </source>
</evidence>
<dbReference type="PANTHER" id="PTHR24299:SF59">
    <property type="entry name" value="CYTOCHROME P450 SUPERFAMILY PROTEIN"/>
    <property type="match status" value="1"/>
</dbReference>
<keyword evidence="3" id="KW-1185">Reference proteome</keyword>
<comment type="caution">
    <text evidence="2">The sequence shown here is derived from an EMBL/GenBank/DDBJ whole genome shotgun (WGS) entry which is preliminary data.</text>
</comment>
<gene>
    <name evidence="2" type="ORF">NE237_017061</name>
</gene>
<reference evidence="2" key="1">
    <citation type="journal article" date="2023" name="Plant J.">
        <title>The genome of the king protea, Protea cynaroides.</title>
        <authorList>
            <person name="Chang J."/>
            <person name="Duong T.A."/>
            <person name="Schoeman C."/>
            <person name="Ma X."/>
            <person name="Roodt D."/>
            <person name="Barker N."/>
            <person name="Li Z."/>
            <person name="Van de Peer Y."/>
            <person name="Mizrachi E."/>
        </authorList>
    </citation>
    <scope>NUCLEOTIDE SEQUENCE</scope>
    <source>
        <tissue evidence="2">Young leaves</tissue>
    </source>
</reference>